<comment type="caution">
    <text evidence="9">The sequence shown here is derived from an EMBL/GenBank/DDBJ whole genome shotgun (WGS) entry which is preliminary data.</text>
</comment>
<dbReference type="SFLD" id="SFLDG01168">
    <property type="entry name" value="Ferric_reductase_subgroup_(FRE"/>
    <property type="match status" value="1"/>
</dbReference>
<proteinExistence type="predicted"/>
<feature type="transmembrane region" description="Helical" evidence="7">
    <location>
        <begin position="262"/>
        <end position="280"/>
    </location>
</feature>
<keyword evidence="5" id="KW-0813">Transport</keyword>
<dbReference type="Pfam" id="PF01794">
    <property type="entry name" value="Ferric_reduct"/>
    <property type="match status" value="1"/>
</dbReference>
<evidence type="ECO:0000256" key="6">
    <source>
        <dbReference type="ARBA" id="ARBA00023136"/>
    </source>
</evidence>
<evidence type="ECO:0000256" key="7">
    <source>
        <dbReference type="SAM" id="Phobius"/>
    </source>
</evidence>
<keyword evidence="6 7" id="KW-0472">Membrane</keyword>
<dbReference type="InterPro" id="IPR039261">
    <property type="entry name" value="FNR_nucleotide-bd"/>
</dbReference>
<feature type="domain" description="FAD-binding FR-type" evidence="8">
    <location>
        <begin position="307"/>
        <end position="457"/>
    </location>
</feature>
<dbReference type="PRINTS" id="PR00466">
    <property type="entry name" value="GP91PHOX"/>
</dbReference>
<dbReference type="GO" id="GO:0006811">
    <property type="term" value="P:monoatomic ion transport"/>
    <property type="evidence" value="ECO:0007669"/>
    <property type="project" value="UniProtKB-KW"/>
</dbReference>
<evidence type="ECO:0000256" key="4">
    <source>
        <dbReference type="ARBA" id="ARBA00023002"/>
    </source>
</evidence>
<sequence length="595" mass="69869">MKIPHDRFIKTSDFNKAAYSYALFCWSLFFGYCIIYQINRIVLYQTRKRRIQDAKKEDNDTINNMNNGINNNNNNNNNTKYTILFNNKNNDNNKLTLKKFYNSYVQIPWITKLIPVKHVLGITLFSITNIIFCFFAPFVLASYVTYYEVPQIALMDRRMAYIGMVNWSFVVVLGLRNNIVTKMSGMTFEALIPYHRWIARIGLVEYIPHIIYRLWWAYNKHHIWYESMTLTSEYFTGTIATLGFLFIFVTAFEYIRRNHFELFYYTHIIGYIIAMVGSLTHEISCIYYFTPAIILWVADRIYRSYQSWCVPSSLESIEPVSNNIMRIRFKYDRLKSLAPGQYVFMAFSHNRNNSIQSHQNEEEDSINKYQNHNKSHYNENRWWFLNWYPMTVAQINKKIKLDKNTLLPRISGSSVETSATVYIKALGDFTKSLYDASASGHINQFKVDGPYGPKLDTYQDHHVMACFATGVGVTPALALIQDYELQPFQEILESWLLHASSSSEIQQQDLPLHFNLSVFVTRDTYVPEEQERRMSGTKWSCGSRPDITRCMDGIEKAEKGKKVWVHTCGSDEFMRSVLNEAAHREWEAHHETFEF</sequence>
<dbReference type="InterPro" id="IPR000778">
    <property type="entry name" value="Cyt_b245_heavy_chain"/>
</dbReference>
<evidence type="ECO:0000256" key="2">
    <source>
        <dbReference type="ARBA" id="ARBA00022692"/>
    </source>
</evidence>
<reference evidence="9 10" key="1">
    <citation type="submission" date="2020-12" db="EMBL/GenBank/DDBJ databases">
        <title>Metabolic potential, ecology and presence of endohyphal bacteria is reflected in genomic diversity of Mucoromycotina.</title>
        <authorList>
            <person name="Muszewska A."/>
            <person name="Okrasinska A."/>
            <person name="Steczkiewicz K."/>
            <person name="Drgas O."/>
            <person name="Orlowska M."/>
            <person name="Perlinska-Lenart U."/>
            <person name="Aleksandrzak-Piekarczyk T."/>
            <person name="Szatraj K."/>
            <person name="Zielenkiewicz U."/>
            <person name="Pilsyk S."/>
            <person name="Malc E."/>
            <person name="Mieczkowski P."/>
            <person name="Kruszewska J.S."/>
            <person name="Biernat P."/>
            <person name="Pawlowska J."/>
        </authorList>
    </citation>
    <scope>NUCLEOTIDE SEQUENCE [LARGE SCALE GENOMIC DNA]</scope>
    <source>
        <strain evidence="9 10">CBS 142.35</strain>
    </source>
</reference>
<keyword evidence="10" id="KW-1185">Reference proteome</keyword>
<dbReference type="InterPro" id="IPR050369">
    <property type="entry name" value="RBOH/FRE"/>
</dbReference>
<protein>
    <recommendedName>
        <fullName evidence="8">FAD-binding FR-type domain-containing protein</fullName>
    </recommendedName>
</protein>
<accession>A0A8H7S472</accession>
<organism evidence="9 10">
    <name type="scientific">Circinella minor</name>
    <dbReference type="NCBI Taxonomy" id="1195481"/>
    <lineage>
        <taxon>Eukaryota</taxon>
        <taxon>Fungi</taxon>
        <taxon>Fungi incertae sedis</taxon>
        <taxon>Mucoromycota</taxon>
        <taxon>Mucoromycotina</taxon>
        <taxon>Mucoromycetes</taxon>
        <taxon>Mucorales</taxon>
        <taxon>Lichtheimiaceae</taxon>
        <taxon>Circinella</taxon>
    </lineage>
</organism>
<feature type="transmembrane region" description="Helical" evidence="7">
    <location>
        <begin position="119"/>
        <end position="146"/>
    </location>
</feature>
<dbReference type="GO" id="GO:0005886">
    <property type="term" value="C:plasma membrane"/>
    <property type="evidence" value="ECO:0007669"/>
    <property type="project" value="TreeGrafter"/>
</dbReference>
<dbReference type="PANTHER" id="PTHR11972">
    <property type="entry name" value="NADPH OXIDASE"/>
    <property type="match status" value="1"/>
</dbReference>
<dbReference type="PROSITE" id="PS51384">
    <property type="entry name" value="FAD_FR"/>
    <property type="match status" value="1"/>
</dbReference>
<keyword evidence="5" id="KW-0406">Ion transport</keyword>
<keyword evidence="3 7" id="KW-1133">Transmembrane helix</keyword>
<dbReference type="GO" id="GO:0016491">
    <property type="term" value="F:oxidoreductase activity"/>
    <property type="evidence" value="ECO:0007669"/>
    <property type="project" value="UniProtKB-KW"/>
</dbReference>
<dbReference type="OrthoDB" id="10006946at2759"/>
<gene>
    <name evidence="9" type="ORF">INT45_006110</name>
</gene>
<keyword evidence="2 7" id="KW-0812">Transmembrane</keyword>
<feature type="transmembrane region" description="Helical" evidence="7">
    <location>
        <begin position="197"/>
        <end position="215"/>
    </location>
</feature>
<feature type="transmembrane region" description="Helical" evidence="7">
    <location>
        <begin position="235"/>
        <end position="255"/>
    </location>
</feature>
<dbReference type="InterPro" id="IPR017927">
    <property type="entry name" value="FAD-bd_FR_type"/>
</dbReference>
<comment type="subcellular location">
    <subcellularLocation>
        <location evidence="1">Membrane</location>
        <topology evidence="1">Multi-pass membrane protein</topology>
    </subcellularLocation>
</comment>
<dbReference type="SUPFAM" id="SSF52343">
    <property type="entry name" value="Ferredoxin reductase-like, C-terminal NADP-linked domain"/>
    <property type="match status" value="1"/>
</dbReference>
<evidence type="ECO:0000256" key="3">
    <source>
        <dbReference type="ARBA" id="ARBA00022989"/>
    </source>
</evidence>
<feature type="transmembrane region" description="Helical" evidence="7">
    <location>
        <begin position="158"/>
        <end position="176"/>
    </location>
</feature>
<dbReference type="Gene3D" id="3.40.50.80">
    <property type="entry name" value="Nucleotide-binding domain of ferredoxin-NADP reductase (FNR) module"/>
    <property type="match status" value="1"/>
</dbReference>
<name>A0A8H7S472_9FUNG</name>
<evidence type="ECO:0000256" key="5">
    <source>
        <dbReference type="ARBA" id="ARBA00023065"/>
    </source>
</evidence>
<evidence type="ECO:0000313" key="9">
    <source>
        <dbReference type="EMBL" id="KAG2223229.1"/>
    </source>
</evidence>
<evidence type="ECO:0000313" key="10">
    <source>
        <dbReference type="Proteomes" id="UP000646827"/>
    </source>
</evidence>
<feature type="transmembrane region" description="Helical" evidence="7">
    <location>
        <begin position="20"/>
        <end position="39"/>
    </location>
</feature>
<dbReference type="Proteomes" id="UP000646827">
    <property type="component" value="Unassembled WGS sequence"/>
</dbReference>
<evidence type="ECO:0000259" key="8">
    <source>
        <dbReference type="PROSITE" id="PS51384"/>
    </source>
</evidence>
<dbReference type="AlphaFoldDB" id="A0A8H7S472"/>
<evidence type="ECO:0000256" key="1">
    <source>
        <dbReference type="ARBA" id="ARBA00004141"/>
    </source>
</evidence>
<dbReference type="EMBL" id="JAEPRB010000065">
    <property type="protein sequence ID" value="KAG2223229.1"/>
    <property type="molecule type" value="Genomic_DNA"/>
</dbReference>
<keyword evidence="4" id="KW-0560">Oxidoreductase</keyword>
<dbReference type="InterPro" id="IPR013130">
    <property type="entry name" value="Fe3_Rdtase_TM_dom"/>
</dbReference>